<dbReference type="Proteomes" id="UP000245783">
    <property type="component" value="Unassembled WGS sequence"/>
</dbReference>
<evidence type="ECO:0000313" key="1">
    <source>
        <dbReference type="EMBL" id="PWN46031.1"/>
    </source>
</evidence>
<dbReference type="RefSeq" id="XP_025373191.1">
    <property type="nucleotide sequence ID" value="XM_025517664.1"/>
</dbReference>
<reference evidence="1 2" key="1">
    <citation type="journal article" date="2018" name="Mol. Biol. Evol.">
        <title>Broad Genomic Sampling Reveals a Smut Pathogenic Ancestry of the Fungal Clade Ustilaginomycotina.</title>
        <authorList>
            <person name="Kijpornyongpan T."/>
            <person name="Mondo S.J."/>
            <person name="Barry K."/>
            <person name="Sandor L."/>
            <person name="Lee J."/>
            <person name="Lipzen A."/>
            <person name="Pangilinan J."/>
            <person name="LaButti K."/>
            <person name="Hainaut M."/>
            <person name="Henrissat B."/>
            <person name="Grigoriev I.V."/>
            <person name="Spatafora J.W."/>
            <person name="Aime M.C."/>
        </authorList>
    </citation>
    <scope>NUCLEOTIDE SEQUENCE [LARGE SCALE GENOMIC DNA]</scope>
    <source>
        <strain evidence="1 2">MCA 4658</strain>
    </source>
</reference>
<evidence type="ECO:0000313" key="2">
    <source>
        <dbReference type="Proteomes" id="UP000245783"/>
    </source>
</evidence>
<name>A0A316WBJ2_9BASI</name>
<keyword evidence="2" id="KW-1185">Reference proteome</keyword>
<dbReference type="InParanoid" id="A0A316WBJ2"/>
<gene>
    <name evidence="1" type="ORF">IE81DRAFT_80990</name>
</gene>
<protein>
    <submittedName>
        <fullName evidence="1">Uncharacterized protein</fullName>
    </submittedName>
</protein>
<dbReference type="GeneID" id="37039534"/>
<organism evidence="1 2">
    <name type="scientific">Ceraceosorus guamensis</name>
    <dbReference type="NCBI Taxonomy" id="1522189"/>
    <lineage>
        <taxon>Eukaryota</taxon>
        <taxon>Fungi</taxon>
        <taxon>Dikarya</taxon>
        <taxon>Basidiomycota</taxon>
        <taxon>Ustilaginomycotina</taxon>
        <taxon>Exobasidiomycetes</taxon>
        <taxon>Ceraceosorales</taxon>
        <taxon>Ceraceosoraceae</taxon>
        <taxon>Ceraceosorus</taxon>
    </lineage>
</organism>
<dbReference type="EMBL" id="KZ819352">
    <property type="protein sequence ID" value="PWN46031.1"/>
    <property type="molecule type" value="Genomic_DNA"/>
</dbReference>
<accession>A0A316WBJ2</accession>
<proteinExistence type="predicted"/>
<dbReference type="AlphaFoldDB" id="A0A316WBJ2"/>
<sequence>MRSIFVLPATPCGEGRATSPYHRAPFMEAPEGCARVFAPCCRPRGASWSWRLIVHLMHSPLAAACDSRLYTWVCASSFIHHQASTPRRAEALWSAQQNRISRRRGRQGGKERRNAAEYCIHNLNATLGLLWIRMVNDQSRVMRVDRDYCHGCFDLAAADCSSKCFGHVAVGNLAHFAAGSRNRAYLRKPSLRQESVLEHL</sequence>